<proteinExistence type="predicted"/>
<name>Q1YZG1_9GAMM</name>
<organism evidence="1 2">
    <name type="scientific">Photobacterium profundum 3TCK</name>
    <dbReference type="NCBI Taxonomy" id="314280"/>
    <lineage>
        <taxon>Bacteria</taxon>
        <taxon>Pseudomonadati</taxon>
        <taxon>Pseudomonadota</taxon>
        <taxon>Gammaproteobacteria</taxon>
        <taxon>Vibrionales</taxon>
        <taxon>Vibrionaceae</taxon>
        <taxon>Photobacterium</taxon>
    </lineage>
</organism>
<sequence>MELRNRVGEIAKLADNLTLKEIVDMGFSIDICDENYDSNEHWTIHKDSDKKERGYP</sequence>
<evidence type="ECO:0000313" key="2">
    <source>
        <dbReference type="Proteomes" id="UP000003789"/>
    </source>
</evidence>
<protein>
    <submittedName>
        <fullName evidence="1">Uncharacterized protein</fullName>
    </submittedName>
</protein>
<gene>
    <name evidence="1" type="ORF">P3TCK_19370</name>
</gene>
<comment type="caution">
    <text evidence="1">The sequence shown here is derived from an EMBL/GenBank/DDBJ whole genome shotgun (WGS) entry which is preliminary data.</text>
</comment>
<dbReference type="AlphaFoldDB" id="Q1YZG1"/>
<dbReference type="EMBL" id="AAPH01000031">
    <property type="protein sequence ID" value="EAS41615.1"/>
    <property type="molecule type" value="Genomic_DNA"/>
</dbReference>
<dbReference type="Proteomes" id="UP000003789">
    <property type="component" value="Unassembled WGS sequence"/>
</dbReference>
<dbReference type="HOGENOM" id="CLU_199163_0_0_6"/>
<dbReference type="RefSeq" id="WP_006231784.1">
    <property type="nucleotide sequence ID" value="NZ_CH724135.1"/>
</dbReference>
<reference evidence="1 2" key="1">
    <citation type="submission" date="2006-03" db="EMBL/GenBank/DDBJ databases">
        <authorList>
            <person name="Bartlett D.H."/>
            <person name="Valle G."/>
            <person name="Lauro F.M."/>
            <person name="Vezzi A."/>
            <person name="Simonato F."/>
            <person name="Eloe E."/>
            <person name="Vitulo N."/>
            <person name="Stratton T.K."/>
            <person name="D'angelo M."/>
            <person name="Ferriera S."/>
            <person name="Johnson J."/>
            <person name="Kravitz S."/>
            <person name="Beeson K."/>
            <person name="Sutton G."/>
            <person name="Rogers Y."/>
            <person name="Friedman R."/>
            <person name="Frazier M."/>
            <person name="Venter J.C."/>
        </authorList>
    </citation>
    <scope>NUCLEOTIDE SEQUENCE [LARGE SCALE GENOMIC DNA]</scope>
    <source>
        <strain evidence="1 2">3TCK</strain>
    </source>
</reference>
<evidence type="ECO:0000313" key="1">
    <source>
        <dbReference type="EMBL" id="EAS41615.1"/>
    </source>
</evidence>
<accession>Q1YZG1</accession>